<keyword evidence="7 9" id="KW-1133">Transmembrane helix</keyword>
<evidence type="ECO:0000256" key="2">
    <source>
        <dbReference type="ARBA" id="ARBA00008540"/>
    </source>
</evidence>
<dbReference type="PANTHER" id="PTHR30588">
    <property type="entry name" value="BRANCHED-CHAIN AMINO ACID TRANSPORT SYSTEM 2 CARRIER PROTEIN"/>
    <property type="match status" value="1"/>
</dbReference>
<protein>
    <recommendedName>
        <fullName evidence="9">Branched-chain amino acid transport system carrier protein</fullName>
    </recommendedName>
</protein>
<feature type="transmembrane region" description="Helical" evidence="9">
    <location>
        <begin position="38"/>
        <end position="63"/>
    </location>
</feature>
<dbReference type="NCBIfam" id="TIGR00796">
    <property type="entry name" value="livcs"/>
    <property type="match status" value="1"/>
</dbReference>
<feature type="transmembrane region" description="Helical" evidence="9">
    <location>
        <begin position="410"/>
        <end position="430"/>
    </location>
</feature>
<feature type="transmembrane region" description="Helical" evidence="9">
    <location>
        <begin position="282"/>
        <end position="303"/>
    </location>
</feature>
<evidence type="ECO:0000256" key="7">
    <source>
        <dbReference type="ARBA" id="ARBA00022989"/>
    </source>
</evidence>
<feature type="transmembrane region" description="Helical" evidence="9">
    <location>
        <begin position="152"/>
        <end position="173"/>
    </location>
</feature>
<feature type="transmembrane region" description="Helical" evidence="9">
    <location>
        <begin position="372"/>
        <end position="390"/>
    </location>
</feature>
<dbReference type="Proteomes" id="UP000736583">
    <property type="component" value="Unassembled WGS sequence"/>
</dbReference>
<evidence type="ECO:0000256" key="9">
    <source>
        <dbReference type="RuleBase" id="RU362122"/>
    </source>
</evidence>
<keyword evidence="3 9" id="KW-0813">Transport</keyword>
<keyword evidence="8 9" id="KW-0472">Membrane</keyword>
<comment type="similarity">
    <text evidence="2 9">Belongs to the branched chain amino acid transporter family.</text>
</comment>
<feature type="transmembrane region" description="Helical" evidence="9">
    <location>
        <begin position="342"/>
        <end position="360"/>
    </location>
</feature>
<evidence type="ECO:0000256" key="1">
    <source>
        <dbReference type="ARBA" id="ARBA00004651"/>
    </source>
</evidence>
<comment type="function">
    <text evidence="9">Component of the transport system for branched-chain amino acids.</text>
</comment>
<keyword evidence="4" id="KW-1003">Cell membrane</keyword>
<feature type="transmembrane region" description="Helical" evidence="9">
    <location>
        <begin position="12"/>
        <end position="32"/>
    </location>
</feature>
<feature type="transmembrane region" description="Helical" evidence="9">
    <location>
        <begin position="315"/>
        <end position="336"/>
    </location>
</feature>
<proteinExistence type="inferred from homology"/>
<evidence type="ECO:0000256" key="8">
    <source>
        <dbReference type="ARBA" id="ARBA00023136"/>
    </source>
</evidence>
<dbReference type="Pfam" id="PF05525">
    <property type="entry name" value="Branch_AA_trans"/>
    <property type="match status" value="1"/>
</dbReference>
<keyword evidence="6 9" id="KW-0029">Amino-acid transport</keyword>
<feature type="transmembrane region" description="Helical" evidence="9">
    <location>
        <begin position="75"/>
        <end position="97"/>
    </location>
</feature>
<organism evidence="10 11">
    <name type="scientific">Clostridium simiarum</name>
    <dbReference type="NCBI Taxonomy" id="2841506"/>
    <lineage>
        <taxon>Bacteria</taxon>
        <taxon>Bacillati</taxon>
        <taxon>Bacillota</taxon>
        <taxon>Clostridia</taxon>
        <taxon>Eubacteriales</taxon>
        <taxon>Clostridiaceae</taxon>
        <taxon>Clostridium</taxon>
    </lineage>
</organism>
<evidence type="ECO:0000256" key="3">
    <source>
        <dbReference type="ARBA" id="ARBA00022448"/>
    </source>
</evidence>
<gene>
    <name evidence="10" type="primary">brnQ</name>
    <name evidence="10" type="ORF">KQI89_05245</name>
</gene>
<comment type="caution">
    <text evidence="10">The sequence shown here is derived from an EMBL/GenBank/DDBJ whole genome shotgun (WGS) entry which is preliminary data.</text>
</comment>
<evidence type="ECO:0000256" key="4">
    <source>
        <dbReference type="ARBA" id="ARBA00022475"/>
    </source>
</evidence>
<keyword evidence="5 9" id="KW-0812">Transmembrane</keyword>
<evidence type="ECO:0000256" key="6">
    <source>
        <dbReference type="ARBA" id="ARBA00022970"/>
    </source>
</evidence>
<evidence type="ECO:0000313" key="10">
    <source>
        <dbReference type="EMBL" id="MBU5591163.1"/>
    </source>
</evidence>
<dbReference type="InterPro" id="IPR004685">
    <property type="entry name" value="Brnchd-chn_aa_trnsp_Livcs"/>
</dbReference>
<sequence>MDKLSRKNMIFVSLMLFSMFFGAGNLIFPPFLGQSSGILTWISMAGFITSAIGLPILAVAAVSKTGGLYNLAKKVHPFFGFTFTIIIYLAIGPFLGIPRAGSLAFEMGIYPFLSDGLKSNGYVLLLYTLIYFSIAFWLSLTPSKLVDRFGKILTPILLMLISIVFISSLFTPVGKFSMPTEEYAKNPFFKGFLEGYMTMDAIAALNFGIVIAVTLKRMGVRKEEEIVSHSIKAGLIAGFFLLVVYAMLAYLGAVSQVKFGEATNGAVALTNMVLYLFGKPGAILLGVIFSLACLTTSVGLITSCSEYFTSLNSKVSYKTWVIILSVSSMTLANMGLTKILKISVPILTAIYPMAITLILLSFTNKFLKDKSNVYLFSIISVSIISVTKSLEQFGLKLDFMTNLFKYLPFYSIGLEWITPAITGAIIGFVFSSNKIEEMEYDSNYV</sequence>
<evidence type="ECO:0000256" key="5">
    <source>
        <dbReference type="ARBA" id="ARBA00022692"/>
    </source>
</evidence>
<evidence type="ECO:0000313" key="11">
    <source>
        <dbReference type="Proteomes" id="UP000736583"/>
    </source>
</evidence>
<dbReference type="PANTHER" id="PTHR30588:SF0">
    <property type="entry name" value="BRANCHED-CHAIN AMINO ACID PERMEASE BRNQ"/>
    <property type="match status" value="1"/>
</dbReference>
<accession>A0ABS6EY56</accession>
<feature type="transmembrane region" description="Helical" evidence="9">
    <location>
        <begin position="235"/>
        <end position="253"/>
    </location>
</feature>
<name>A0ABS6EY56_9CLOT</name>
<feature type="transmembrane region" description="Helical" evidence="9">
    <location>
        <begin position="193"/>
        <end position="215"/>
    </location>
</feature>
<dbReference type="RefSeq" id="WP_216456181.1">
    <property type="nucleotide sequence ID" value="NZ_JAHLQL010000001.1"/>
</dbReference>
<reference evidence="10 11" key="1">
    <citation type="submission" date="2021-06" db="EMBL/GenBank/DDBJ databases">
        <authorList>
            <person name="Sun Q."/>
            <person name="Li D."/>
        </authorList>
    </citation>
    <scope>NUCLEOTIDE SEQUENCE [LARGE SCALE GENOMIC DNA]</scope>
    <source>
        <strain evidence="10 11">MSJ-4</strain>
    </source>
</reference>
<feature type="transmembrane region" description="Helical" evidence="9">
    <location>
        <begin position="121"/>
        <end position="140"/>
    </location>
</feature>
<dbReference type="EMBL" id="JAHLQL010000001">
    <property type="protein sequence ID" value="MBU5591163.1"/>
    <property type="molecule type" value="Genomic_DNA"/>
</dbReference>
<comment type="subcellular location">
    <subcellularLocation>
        <location evidence="1 9">Cell membrane</location>
        <topology evidence="1 9">Multi-pass membrane protein</topology>
    </subcellularLocation>
</comment>
<keyword evidence="11" id="KW-1185">Reference proteome</keyword>